<protein>
    <submittedName>
        <fullName evidence="1">Uncharacterized protein</fullName>
    </submittedName>
</protein>
<reference evidence="1" key="2">
    <citation type="journal article" date="2023" name="IMA Fungus">
        <title>Comparative genomic study of the Penicillium genus elucidates a diverse pangenome and 15 lateral gene transfer events.</title>
        <authorList>
            <person name="Petersen C."/>
            <person name="Sorensen T."/>
            <person name="Nielsen M.R."/>
            <person name="Sondergaard T.E."/>
            <person name="Sorensen J.L."/>
            <person name="Fitzpatrick D.A."/>
            <person name="Frisvad J.C."/>
            <person name="Nielsen K.L."/>
        </authorList>
    </citation>
    <scope>NUCLEOTIDE SEQUENCE</scope>
    <source>
        <strain evidence="1">IBT 16125</strain>
    </source>
</reference>
<dbReference type="AlphaFoldDB" id="A0AAD6CD34"/>
<sequence length="191" mass="21097">LSSIRHINLASAKDFFATIEGLFTLSDFFPLTLEHVVACQHYPNEIELNAIMSQVSLTPVQMGYIFSFIILGILMDNNGNIKIGISAHYSMKDSLNPLPLTMTLGRLEKCVLRAAKKPQKTEMRCLANIMMELLQKYVKDDGNIGIDDLDRWPSDSVPVEFLLATTVSDSVGSLMKVGTSLPDTATTCSHN</sequence>
<keyword evidence="2" id="KW-1185">Reference proteome</keyword>
<evidence type="ECO:0000313" key="1">
    <source>
        <dbReference type="EMBL" id="KAJ5461025.1"/>
    </source>
</evidence>
<dbReference type="Proteomes" id="UP001213681">
    <property type="component" value="Unassembled WGS sequence"/>
</dbReference>
<gene>
    <name evidence="1" type="ORF">N7458_002577</name>
</gene>
<evidence type="ECO:0000313" key="2">
    <source>
        <dbReference type="Proteomes" id="UP001213681"/>
    </source>
</evidence>
<dbReference type="GeneID" id="81596203"/>
<reference evidence="1" key="1">
    <citation type="submission" date="2022-12" db="EMBL/GenBank/DDBJ databases">
        <authorList>
            <person name="Petersen C."/>
        </authorList>
    </citation>
    <scope>NUCLEOTIDE SEQUENCE</scope>
    <source>
        <strain evidence="1">IBT 16125</strain>
    </source>
</reference>
<proteinExistence type="predicted"/>
<accession>A0AAD6CD34</accession>
<name>A0AAD6CD34_9EURO</name>
<dbReference type="EMBL" id="JAPVEA010000002">
    <property type="protein sequence ID" value="KAJ5461025.1"/>
    <property type="molecule type" value="Genomic_DNA"/>
</dbReference>
<comment type="caution">
    <text evidence="1">The sequence shown here is derived from an EMBL/GenBank/DDBJ whole genome shotgun (WGS) entry which is preliminary data.</text>
</comment>
<dbReference type="RefSeq" id="XP_056770067.1">
    <property type="nucleotide sequence ID" value="XM_056905960.1"/>
</dbReference>
<feature type="non-terminal residue" evidence="1">
    <location>
        <position position="1"/>
    </location>
</feature>
<organism evidence="1 2">
    <name type="scientific">Penicillium daleae</name>
    <dbReference type="NCBI Taxonomy" id="63821"/>
    <lineage>
        <taxon>Eukaryota</taxon>
        <taxon>Fungi</taxon>
        <taxon>Dikarya</taxon>
        <taxon>Ascomycota</taxon>
        <taxon>Pezizomycotina</taxon>
        <taxon>Eurotiomycetes</taxon>
        <taxon>Eurotiomycetidae</taxon>
        <taxon>Eurotiales</taxon>
        <taxon>Aspergillaceae</taxon>
        <taxon>Penicillium</taxon>
    </lineage>
</organism>